<evidence type="ECO:0000313" key="14">
    <source>
        <dbReference type="Proteomes" id="UP000056466"/>
    </source>
</evidence>
<dbReference type="GO" id="GO:0002161">
    <property type="term" value="F:aminoacyl-tRNA deacylase activity"/>
    <property type="evidence" value="ECO:0007669"/>
    <property type="project" value="TreeGrafter"/>
</dbReference>
<dbReference type="Gene3D" id="2.40.30.130">
    <property type="match status" value="1"/>
</dbReference>
<dbReference type="Gene3D" id="3.30.54.20">
    <property type="match status" value="1"/>
</dbReference>
<dbReference type="InterPro" id="IPR045864">
    <property type="entry name" value="aa-tRNA-synth_II/BPL/LPL"/>
</dbReference>
<dbReference type="PATRIC" id="fig|186490.8.peg.170"/>
<keyword evidence="11" id="KW-0963">Cytoplasm</keyword>
<evidence type="ECO:0000256" key="3">
    <source>
        <dbReference type="ARBA" id="ARBA00022598"/>
    </source>
</evidence>
<keyword evidence="5 11" id="KW-0547">Nucleotide-binding</keyword>
<dbReference type="Proteomes" id="UP000056466">
    <property type="component" value="Chromosome"/>
</dbReference>
<dbReference type="SUPFAM" id="SSF55186">
    <property type="entry name" value="ThrRS/AlaRS common domain"/>
    <property type="match status" value="1"/>
</dbReference>
<dbReference type="EC" id="6.1.1.7" evidence="11"/>
<comment type="domain">
    <text evidence="11">Consists of three domains; the N-terminal catalytic domain, the editing domain and the C-terminal C-Ala domain. The editing domain removes incorrectly charged amino acids, while the C-Ala domain, along with tRNA(Ala), serves as a bridge to cooperatively bring together the editing and aminoacylation centers thus stimulating deacylation of misacylated tRNAs.</text>
</comment>
<dbReference type="InterPro" id="IPR050058">
    <property type="entry name" value="Ala-tRNA_ligase"/>
</dbReference>
<feature type="binding site" evidence="11">
    <location>
        <position position="683"/>
    </location>
    <ligand>
        <name>Zn(2+)</name>
        <dbReference type="ChEBI" id="CHEBI:29105"/>
    </ligand>
</feature>
<organism evidence="13 14">
    <name type="scientific">Candidatus Palibaumannia cicadellinicola</name>
    <dbReference type="NCBI Taxonomy" id="186490"/>
    <lineage>
        <taxon>Bacteria</taxon>
        <taxon>Pseudomonadati</taxon>
        <taxon>Pseudomonadota</taxon>
        <taxon>Gammaproteobacteria</taxon>
        <taxon>Candidatus Palibaumannia</taxon>
    </lineage>
</organism>
<feature type="domain" description="Alanyl-transfer RNA synthetases family profile" evidence="12">
    <location>
        <begin position="4"/>
        <end position="726"/>
    </location>
</feature>
<dbReference type="GO" id="GO:0008270">
    <property type="term" value="F:zinc ion binding"/>
    <property type="evidence" value="ECO:0007669"/>
    <property type="project" value="UniProtKB-UniRule"/>
</dbReference>
<evidence type="ECO:0000256" key="1">
    <source>
        <dbReference type="ARBA" id="ARBA00008226"/>
    </source>
</evidence>
<evidence type="ECO:0000256" key="2">
    <source>
        <dbReference type="ARBA" id="ARBA00022555"/>
    </source>
</evidence>
<dbReference type="FunFam" id="3.30.980.10:FF:000004">
    <property type="entry name" value="Alanine--tRNA ligase, cytoplasmic"/>
    <property type="match status" value="1"/>
</dbReference>
<keyword evidence="3 11" id="KW-0436">Ligase</keyword>
<dbReference type="HAMAP" id="MF_00036_B">
    <property type="entry name" value="Ala_tRNA_synth_B"/>
    <property type="match status" value="1"/>
</dbReference>
<dbReference type="PRINTS" id="PR00980">
    <property type="entry name" value="TRNASYNTHALA"/>
</dbReference>
<dbReference type="GO" id="GO:0006419">
    <property type="term" value="P:alanyl-tRNA aminoacylation"/>
    <property type="evidence" value="ECO:0007669"/>
    <property type="project" value="UniProtKB-UniRule"/>
</dbReference>
<evidence type="ECO:0000256" key="7">
    <source>
        <dbReference type="ARBA" id="ARBA00022840"/>
    </source>
</evidence>
<dbReference type="InterPro" id="IPR002318">
    <property type="entry name" value="Ala-tRNA-lgiase_IIc"/>
</dbReference>
<dbReference type="PANTHER" id="PTHR11777:SF9">
    <property type="entry name" value="ALANINE--TRNA LIGASE, CYTOPLASMIC"/>
    <property type="match status" value="1"/>
</dbReference>
<dbReference type="Pfam" id="PF02272">
    <property type="entry name" value="DHHA1"/>
    <property type="match status" value="1"/>
</dbReference>
<keyword evidence="7 11" id="KW-0067">ATP-binding</keyword>
<dbReference type="PROSITE" id="PS50860">
    <property type="entry name" value="AA_TRNA_LIGASE_II_ALA"/>
    <property type="match status" value="1"/>
</dbReference>
<dbReference type="SUPFAM" id="SSF50447">
    <property type="entry name" value="Translation proteins"/>
    <property type="match status" value="1"/>
</dbReference>
<dbReference type="InterPro" id="IPR012947">
    <property type="entry name" value="tRNA_SAD"/>
</dbReference>
<dbReference type="InterPro" id="IPR023033">
    <property type="entry name" value="Ala_tRNA_ligase_euk/bac"/>
</dbReference>
<keyword evidence="4 11" id="KW-0479">Metal-binding</keyword>
<keyword evidence="2 11" id="KW-0820">tRNA-binding</keyword>
<dbReference type="Gene3D" id="3.10.310.40">
    <property type="match status" value="1"/>
</dbReference>
<keyword evidence="8 11" id="KW-0694">RNA-binding</keyword>
<evidence type="ECO:0000313" key="13">
    <source>
        <dbReference type="EMBL" id="AKZ65785.1"/>
    </source>
</evidence>
<accession>A0A0K2BKD6</accession>
<dbReference type="NCBIfam" id="TIGR00344">
    <property type="entry name" value="alaS"/>
    <property type="match status" value="1"/>
</dbReference>
<evidence type="ECO:0000259" key="12">
    <source>
        <dbReference type="PROSITE" id="PS50860"/>
    </source>
</evidence>
<comment type="function">
    <text evidence="11">Catalyzes the attachment of alanine to tRNA(Ala) in a two-step reaction: alanine is first activated by ATP to form Ala-AMP and then transferred to the acceptor end of tRNA(Ala). Also edits incorrectly charged Ser-tRNA(Ala) and Gly-tRNA(Ala) via its editing domain.</text>
</comment>
<dbReference type="InterPro" id="IPR018164">
    <property type="entry name" value="Ala-tRNA-synth_IIc_N"/>
</dbReference>
<dbReference type="InterPro" id="IPR018163">
    <property type="entry name" value="Thr/Ala-tRNA-synth_IIc_edit"/>
</dbReference>
<keyword evidence="9 11" id="KW-0648">Protein biosynthesis</keyword>
<dbReference type="GO" id="GO:0005829">
    <property type="term" value="C:cytosol"/>
    <property type="evidence" value="ECO:0007669"/>
    <property type="project" value="TreeGrafter"/>
</dbReference>
<dbReference type="FunFam" id="3.10.310.40:FF:000001">
    <property type="entry name" value="Alanine--tRNA ligase"/>
    <property type="match status" value="1"/>
</dbReference>
<feature type="binding site" evidence="11">
    <location>
        <position position="584"/>
    </location>
    <ligand>
        <name>Zn(2+)</name>
        <dbReference type="ChEBI" id="CHEBI:29105"/>
    </ligand>
</feature>
<feature type="binding site" evidence="11">
    <location>
        <position position="580"/>
    </location>
    <ligand>
        <name>Zn(2+)</name>
        <dbReference type="ChEBI" id="CHEBI:29105"/>
    </ligand>
</feature>
<evidence type="ECO:0000256" key="4">
    <source>
        <dbReference type="ARBA" id="ARBA00022723"/>
    </source>
</evidence>
<dbReference type="SUPFAM" id="SSF101353">
    <property type="entry name" value="Putative anticodon-binding domain of alanyl-tRNA synthetase (AlaRS)"/>
    <property type="match status" value="1"/>
</dbReference>
<comment type="subcellular location">
    <subcellularLocation>
        <location evidence="11">Cytoplasm</location>
    </subcellularLocation>
</comment>
<comment type="catalytic activity">
    <reaction evidence="11">
        <text>tRNA(Ala) + L-alanine + ATP = L-alanyl-tRNA(Ala) + AMP + diphosphate</text>
        <dbReference type="Rhea" id="RHEA:12540"/>
        <dbReference type="Rhea" id="RHEA-COMP:9657"/>
        <dbReference type="Rhea" id="RHEA-COMP:9923"/>
        <dbReference type="ChEBI" id="CHEBI:30616"/>
        <dbReference type="ChEBI" id="CHEBI:33019"/>
        <dbReference type="ChEBI" id="CHEBI:57972"/>
        <dbReference type="ChEBI" id="CHEBI:78442"/>
        <dbReference type="ChEBI" id="CHEBI:78497"/>
        <dbReference type="ChEBI" id="CHEBI:456215"/>
        <dbReference type="EC" id="6.1.1.7"/>
    </reaction>
</comment>
<sequence length="898" mass="100413">MINNSTADIRQKFLDFFHSKGHQIVASSSLISNNDNTLMFTNAGMNQFKDVFLGLDTRLYQRATTAQRCVRAGGKHNDLEHVGYTTRHHTFFEMLGNFSFGEYFKYDAIQFAWELLTGKHLFNIPKEKLLVTVYATDNEAYNIWAKDIGMPAERIIRISDHEGSSIYDSDNFWQMGDIGPCGPCSEIFYDHGDHIFGRPPGSPGSKEESGDRYIEIWNLVFVQFNRQADGTMLPLSKPSVDTGMGLERIAAVLQQVNSNYEIDIFSQLIKAAAEVTCTTNICSTSLRVIADHIRSCAFLISEGIVPSKDGRGYVLRHIIRRAIRHGYILGATHPFFYKLVTPLIEIMGNAAEQLQRNKNMIELVLRNEEEQFSHTLERGLSILEHELAHINSDTMDGATAFRLYDTYGFPLYLTVDVCRERNINVDQEGFKKAMEVQRKRARETSSFIGYNHNNQYSSMLNIAYCTNFLGYENVTYHNSKIMALFCDGKPVEVIDSINNNNNLNSIVILNETPFYGESGGQIGDSGELKSDTGIFKVFDTKKYGQSFCHIGTLSYGKLSIGDKVIAYVNKARRTCISLNHSATHLLQSALRNVLENNVEQRGSIVKDKYLRFDFSHNKALENEQIRIVEEIVNKHIRSNLIINTTNMSIDAARQKGYLLVLGEQYHQSKVRVLSIGNVSTELCCGTHASRTGDIGLFLILSESGIAAGIRRIEAVTGEAALACLHQQKHLLQSISQQLLKNDGPNLIEKVRSLKDRTKKLEQQLNHINNQQVVQEIAKLSSKIRKINGAQVIVSQLENIDQKILRTIVENMKNKLGSAVIILANISEMKANLIAGVTGNLTNSIKAKDIISTLTQKVGGKGGGSPEIAYACCSDITAIPAALSHITIMITEKLLTKNV</sequence>
<dbReference type="Gene3D" id="3.30.930.10">
    <property type="entry name" value="Bira Bifunctional Protein, Domain 2"/>
    <property type="match status" value="1"/>
</dbReference>
<dbReference type="GO" id="GO:0004813">
    <property type="term" value="F:alanine-tRNA ligase activity"/>
    <property type="evidence" value="ECO:0007669"/>
    <property type="project" value="UniProtKB-UniRule"/>
</dbReference>
<gene>
    <name evidence="11 13" type="primary">alaS</name>
    <name evidence="13" type="ORF">AB162_180</name>
</gene>
<evidence type="ECO:0000256" key="11">
    <source>
        <dbReference type="HAMAP-Rule" id="MF_00036"/>
    </source>
</evidence>
<dbReference type="CDD" id="cd00673">
    <property type="entry name" value="AlaRS_core"/>
    <property type="match status" value="1"/>
</dbReference>
<evidence type="ECO:0000256" key="6">
    <source>
        <dbReference type="ARBA" id="ARBA00022833"/>
    </source>
</evidence>
<comment type="cofactor">
    <cofactor evidence="11">
        <name>Zn(2+)</name>
        <dbReference type="ChEBI" id="CHEBI:29105"/>
    </cofactor>
    <text evidence="11">Binds 1 zinc ion per subunit.</text>
</comment>
<dbReference type="EMBL" id="CP011787">
    <property type="protein sequence ID" value="AKZ65785.1"/>
    <property type="molecule type" value="Genomic_DNA"/>
</dbReference>
<dbReference type="KEGG" id="bcig:AB162_180"/>
<dbReference type="InterPro" id="IPR018165">
    <property type="entry name" value="Ala-tRNA-synth_IIc_core"/>
</dbReference>
<dbReference type="FunFam" id="3.30.930.10:FF:000004">
    <property type="entry name" value="Alanine--tRNA ligase"/>
    <property type="match status" value="1"/>
</dbReference>
<evidence type="ECO:0000256" key="9">
    <source>
        <dbReference type="ARBA" id="ARBA00022917"/>
    </source>
</evidence>
<dbReference type="Gene3D" id="3.30.980.10">
    <property type="entry name" value="Threonyl-trna Synthetase, Chain A, domain 2"/>
    <property type="match status" value="1"/>
</dbReference>
<dbReference type="InterPro" id="IPR009000">
    <property type="entry name" value="Transl_B-barrel_sf"/>
</dbReference>
<reference evidence="13 14" key="1">
    <citation type="submission" date="2015-06" db="EMBL/GenBank/DDBJ databases">
        <title>Lineage-specific patterns of genome deterioration in obligate symbionts.</title>
        <authorList>
            <person name="Bennett G.M."/>
            <person name="McCutcheon J.P."/>
            <person name="McDonald B.R."/>
            <person name="Moran N.A."/>
        </authorList>
    </citation>
    <scope>NUCLEOTIDE SEQUENCE [LARGE SCALE GENOMIC DNA]</scope>
    <source>
        <strain evidence="13 14">B-GSS</strain>
    </source>
</reference>
<dbReference type="AlphaFoldDB" id="A0A0K2BKD6"/>
<dbReference type="SUPFAM" id="SSF55681">
    <property type="entry name" value="Class II aaRS and biotin synthetases"/>
    <property type="match status" value="1"/>
</dbReference>
<evidence type="ECO:0000256" key="10">
    <source>
        <dbReference type="ARBA" id="ARBA00023146"/>
    </source>
</evidence>
<evidence type="ECO:0000256" key="5">
    <source>
        <dbReference type="ARBA" id="ARBA00022741"/>
    </source>
</evidence>
<keyword evidence="6 11" id="KW-0862">Zinc</keyword>
<keyword evidence="10 11" id="KW-0030">Aminoacyl-tRNA synthetase</keyword>
<feature type="binding site" evidence="11">
    <location>
        <position position="687"/>
    </location>
    <ligand>
        <name>Zn(2+)</name>
        <dbReference type="ChEBI" id="CHEBI:29105"/>
    </ligand>
</feature>
<dbReference type="GO" id="GO:0045892">
    <property type="term" value="P:negative regulation of DNA-templated transcription"/>
    <property type="evidence" value="ECO:0007669"/>
    <property type="project" value="TreeGrafter"/>
</dbReference>
<dbReference type="InterPro" id="IPR003156">
    <property type="entry name" value="DHHA1_dom"/>
</dbReference>
<dbReference type="GO" id="GO:0000049">
    <property type="term" value="F:tRNA binding"/>
    <property type="evidence" value="ECO:0007669"/>
    <property type="project" value="UniProtKB-KW"/>
</dbReference>
<comment type="similarity">
    <text evidence="1 11">Belongs to the class-II aminoacyl-tRNA synthetase family.</text>
</comment>
<keyword evidence="14" id="KW-1185">Reference proteome</keyword>
<evidence type="ECO:0000256" key="8">
    <source>
        <dbReference type="ARBA" id="ARBA00022884"/>
    </source>
</evidence>
<dbReference type="GO" id="GO:0005524">
    <property type="term" value="F:ATP binding"/>
    <property type="evidence" value="ECO:0007669"/>
    <property type="project" value="UniProtKB-UniRule"/>
</dbReference>
<dbReference type="Pfam" id="PF01411">
    <property type="entry name" value="tRNA-synt_2c"/>
    <property type="match status" value="1"/>
</dbReference>
<dbReference type="Pfam" id="PF07973">
    <property type="entry name" value="tRNA_SAD"/>
    <property type="match status" value="1"/>
</dbReference>
<proteinExistence type="inferred from homology"/>
<protein>
    <recommendedName>
        <fullName evidence="11">Alanine--tRNA ligase</fullName>
        <ecNumber evidence="11">6.1.1.7</ecNumber>
    </recommendedName>
    <alternativeName>
        <fullName evidence="11">Alanyl-tRNA synthetase</fullName>
        <shortName evidence="11">AlaRS</shortName>
    </alternativeName>
</protein>
<dbReference type="SMART" id="SM00863">
    <property type="entry name" value="tRNA_SAD"/>
    <property type="match status" value="1"/>
</dbReference>
<name>A0A0K2BKD6_9GAMM</name>
<dbReference type="InterPro" id="IPR018162">
    <property type="entry name" value="Ala-tRNA-ligase_IIc_anticod-bd"/>
</dbReference>
<dbReference type="PANTHER" id="PTHR11777">
    <property type="entry name" value="ALANYL-TRNA SYNTHETASE"/>
    <property type="match status" value="1"/>
</dbReference>